<sequence>MSRPDDLKIKGRASAGFAHEPDDFKIKGRAGAGLNPAPPSQEAPPNEGWSQYRSYLRNTGPDMVFGSNGDIREPGDPTPSSPRSPLHIRRPRARGRHRRPDMYPPPGDFYTPSYEPRGFPDGDRRRRQERSLTRDSEHFEYKHNRSPRSESRDYRYKDRGRRRERSPAAEYESTYRRSPSRYDRSPSRSQSRTPVRRGRPQYTQDRSRSPIRHEEGRGSPRRRGRSRSSRCQRDHYRAVPRNRSREPERRNTTREGLQRRNRSPLPPQEEEYRGHRGSKRRAPEAGSSHPSPKRRRRDQA</sequence>
<protein>
    <submittedName>
        <fullName evidence="2">Uncharacterized protein</fullName>
    </submittedName>
</protein>
<evidence type="ECO:0000313" key="2">
    <source>
        <dbReference type="EMBL" id="KAF2246375.1"/>
    </source>
</evidence>
<feature type="compositionally biased region" description="Basic and acidic residues" evidence="1">
    <location>
        <begin position="118"/>
        <end position="157"/>
    </location>
</feature>
<name>A0A6A6I768_9PLEO</name>
<feature type="compositionally biased region" description="Basic residues" evidence="1">
    <location>
        <begin position="219"/>
        <end position="230"/>
    </location>
</feature>
<dbReference type="GeneID" id="54580296"/>
<feature type="compositionally biased region" description="Basic and acidic residues" evidence="1">
    <location>
        <begin position="205"/>
        <end position="218"/>
    </location>
</feature>
<proteinExistence type="predicted"/>
<feature type="compositionally biased region" description="Basic residues" evidence="1">
    <location>
        <begin position="86"/>
        <end position="99"/>
    </location>
</feature>
<dbReference type="EMBL" id="ML987198">
    <property type="protein sequence ID" value="KAF2246375.1"/>
    <property type="molecule type" value="Genomic_DNA"/>
</dbReference>
<reference evidence="2" key="1">
    <citation type="journal article" date="2020" name="Stud. Mycol.">
        <title>101 Dothideomycetes genomes: a test case for predicting lifestyles and emergence of pathogens.</title>
        <authorList>
            <person name="Haridas S."/>
            <person name="Albert R."/>
            <person name="Binder M."/>
            <person name="Bloem J."/>
            <person name="Labutti K."/>
            <person name="Salamov A."/>
            <person name="Andreopoulos B."/>
            <person name="Baker S."/>
            <person name="Barry K."/>
            <person name="Bills G."/>
            <person name="Bluhm B."/>
            <person name="Cannon C."/>
            <person name="Castanera R."/>
            <person name="Culley D."/>
            <person name="Daum C."/>
            <person name="Ezra D."/>
            <person name="Gonzalez J."/>
            <person name="Henrissat B."/>
            <person name="Kuo A."/>
            <person name="Liang C."/>
            <person name="Lipzen A."/>
            <person name="Lutzoni F."/>
            <person name="Magnuson J."/>
            <person name="Mondo S."/>
            <person name="Nolan M."/>
            <person name="Ohm R."/>
            <person name="Pangilinan J."/>
            <person name="Park H.-J."/>
            <person name="Ramirez L."/>
            <person name="Alfaro M."/>
            <person name="Sun H."/>
            <person name="Tritt A."/>
            <person name="Yoshinaga Y."/>
            <person name="Zwiers L.-H."/>
            <person name="Turgeon B."/>
            <person name="Goodwin S."/>
            <person name="Spatafora J."/>
            <person name="Crous P."/>
            <person name="Grigoriev I."/>
        </authorList>
    </citation>
    <scope>NUCLEOTIDE SEQUENCE</scope>
    <source>
        <strain evidence="2">CBS 122368</strain>
    </source>
</reference>
<accession>A0A6A6I768</accession>
<dbReference type="RefSeq" id="XP_033681379.1">
    <property type="nucleotide sequence ID" value="XM_033826966.1"/>
</dbReference>
<dbReference type="AlphaFoldDB" id="A0A6A6I768"/>
<feature type="compositionally biased region" description="Basic residues" evidence="1">
    <location>
        <begin position="291"/>
        <end position="300"/>
    </location>
</feature>
<feature type="region of interest" description="Disordered" evidence="1">
    <location>
        <begin position="1"/>
        <end position="300"/>
    </location>
</feature>
<evidence type="ECO:0000313" key="3">
    <source>
        <dbReference type="Proteomes" id="UP000800094"/>
    </source>
</evidence>
<gene>
    <name evidence="2" type="ORF">BU26DRAFT_506985</name>
</gene>
<feature type="compositionally biased region" description="Polar residues" evidence="1">
    <location>
        <begin position="48"/>
        <end position="57"/>
    </location>
</feature>
<evidence type="ECO:0000256" key="1">
    <source>
        <dbReference type="SAM" id="MobiDB-lite"/>
    </source>
</evidence>
<dbReference type="Proteomes" id="UP000800094">
    <property type="component" value="Unassembled WGS sequence"/>
</dbReference>
<feature type="compositionally biased region" description="Basic and acidic residues" evidence="1">
    <location>
        <begin position="231"/>
        <end position="258"/>
    </location>
</feature>
<keyword evidence="3" id="KW-1185">Reference proteome</keyword>
<organism evidence="2 3">
    <name type="scientific">Trematosphaeria pertusa</name>
    <dbReference type="NCBI Taxonomy" id="390896"/>
    <lineage>
        <taxon>Eukaryota</taxon>
        <taxon>Fungi</taxon>
        <taxon>Dikarya</taxon>
        <taxon>Ascomycota</taxon>
        <taxon>Pezizomycotina</taxon>
        <taxon>Dothideomycetes</taxon>
        <taxon>Pleosporomycetidae</taxon>
        <taxon>Pleosporales</taxon>
        <taxon>Massarineae</taxon>
        <taxon>Trematosphaeriaceae</taxon>
        <taxon>Trematosphaeria</taxon>
    </lineage>
</organism>